<sequence length="910" mass="99402">MAKIVIDGVEHEVNPNNNLLQECLSLGLDLPYFCWHPSMGSVGACRQCAVTQYRDADDKEGMLVMACMTPATDGAIISIEDEGAKSFRSDVIESLMISHPHDCPVCEEGGECHLQDMTQMSGHNYRRYDKKKRTHRNQYLGPLINHEMNRCITCYRCVRYYGDYAGGTDLSAQASHHHVYFGRHEEGVLESEFSGNLVEVCPTGVFTDKAFSENYSRKWDLQTAPSVCVGCSVGCNTAPGERYGSLRRIVNRYNSEVNGYFLCDRGRFGFDFVNNRDRLLEPVQRVDNTGELLADDQVKALIKEFKADGTIGIGSPRASNESNFALRTMVGEENFYAGYSDVEHKSMQVILDLASDTAFHSPSVREIETADAVLILGEDVTNVAPRIALALRQSVRNKAKDLADESRIPQWQDAAVRELAQNERSPLSILSPAVSRLDDVTSDRIIESLAIVVALGHQIANKISASAPNAVASTEHSEVIEKIALQLKAAKRPLIIAGNSNGSDVIKAAANIARALHDDSDKSAIDLCLLVPEVNSVGMGLMASAANPLGSALEKLQSGEAKRVIVLENDLYRRAAKAQVDAALTKAEKVLVLDQLPTATTANADVILPATAFSEHEATYINYEGRAQLSFQVHQCQKQAQPSWRWICDAEHVDDLVERCCNEALGFARLREVLPGENPFVAGMKVPRQSHRYSGRTAMVANVNVHEPKQMEDNESVMSFSMEGIPAQKDASVLASSWAPKWNSNQSISKFQDEVNGELKQGHVGCLLIERKDSSGSYFDATPDSVEPSAKQLRLVFSYQIFGSDELSGRSKPIQARMTDAYIGLSPTDAQERNLSQGDVATISPLGSPVVVCIRTGIKAGTALLHCGDGNISPADFSGLIEVEKSAAQSTILGIGNLIVSDIQEKEINS</sequence>
<keyword evidence="5 14" id="KW-0874">Quinone</keyword>
<dbReference type="AlphaFoldDB" id="A0A2A4X8K5"/>
<dbReference type="GO" id="GO:0046872">
    <property type="term" value="F:metal ion binding"/>
    <property type="evidence" value="ECO:0007669"/>
    <property type="project" value="UniProtKB-UniRule"/>
</dbReference>
<dbReference type="InterPro" id="IPR050123">
    <property type="entry name" value="Prok_molybdopt-oxidoreductase"/>
</dbReference>
<dbReference type="InterPro" id="IPR009010">
    <property type="entry name" value="Asp_de-COase-like_dom_sf"/>
</dbReference>
<evidence type="ECO:0000256" key="2">
    <source>
        <dbReference type="ARBA" id="ARBA00005404"/>
    </source>
</evidence>
<comment type="cofactor">
    <cofactor evidence="14">
        <name>[2Fe-2S] cluster</name>
        <dbReference type="ChEBI" id="CHEBI:190135"/>
    </cofactor>
    <text evidence="14">Binds 1 [2Fe-2S] cluster per subunit.</text>
</comment>
<dbReference type="GO" id="GO:0008137">
    <property type="term" value="F:NADH dehydrogenase (ubiquinone) activity"/>
    <property type="evidence" value="ECO:0007669"/>
    <property type="project" value="UniProtKB-UniRule"/>
</dbReference>
<comment type="function">
    <text evidence="14">NDH-1 shuttles electrons from NADH, via FMN and iron-sulfur (Fe-S) centers, to quinones in the respiratory chain. Couples the redox reaction to proton translocation (for every two electrons transferred, four hydrogen ions are translocated across the cytoplasmic membrane), and thus conserves the redox energy in a proton gradient.</text>
</comment>
<evidence type="ECO:0000313" key="18">
    <source>
        <dbReference type="EMBL" id="PCI78992.1"/>
    </source>
</evidence>
<evidence type="ECO:0000259" key="16">
    <source>
        <dbReference type="PROSITE" id="PS51669"/>
    </source>
</evidence>
<dbReference type="PANTHER" id="PTHR43105:SF10">
    <property type="entry name" value="NADH-QUINONE OXIDOREDUCTASE SUBUNIT G"/>
    <property type="match status" value="1"/>
</dbReference>
<evidence type="ECO:0000256" key="6">
    <source>
        <dbReference type="ARBA" id="ARBA00022723"/>
    </source>
</evidence>
<dbReference type="Pfam" id="PF22117">
    <property type="entry name" value="Fer4_Nqo3"/>
    <property type="match status" value="1"/>
</dbReference>
<evidence type="ECO:0000256" key="7">
    <source>
        <dbReference type="ARBA" id="ARBA00022967"/>
    </source>
</evidence>
<comment type="subunit">
    <text evidence="12">Composed of 13 different subunits. Subunits NuoCD, E, F, and G constitute the peripheral sector of the complex.</text>
</comment>
<dbReference type="SMART" id="SM00929">
    <property type="entry name" value="NADH-G_4Fe-4S_3"/>
    <property type="match status" value="1"/>
</dbReference>
<dbReference type="CDD" id="cd00207">
    <property type="entry name" value="fer2"/>
    <property type="match status" value="1"/>
</dbReference>
<comment type="catalytic activity">
    <reaction evidence="13 14">
        <text>a quinone + NADH + 5 H(+)(in) = a quinol + NAD(+) + 4 H(+)(out)</text>
        <dbReference type="Rhea" id="RHEA:57888"/>
        <dbReference type="ChEBI" id="CHEBI:15378"/>
        <dbReference type="ChEBI" id="CHEBI:24646"/>
        <dbReference type="ChEBI" id="CHEBI:57540"/>
        <dbReference type="ChEBI" id="CHEBI:57945"/>
        <dbReference type="ChEBI" id="CHEBI:132124"/>
    </reaction>
</comment>
<dbReference type="PANTHER" id="PTHR43105">
    <property type="entry name" value="RESPIRATORY NITRATE REDUCTASE"/>
    <property type="match status" value="1"/>
</dbReference>
<dbReference type="GO" id="GO:0051539">
    <property type="term" value="F:4 iron, 4 sulfur cluster binding"/>
    <property type="evidence" value="ECO:0007669"/>
    <property type="project" value="UniProtKB-KW"/>
</dbReference>
<keyword evidence="9 14" id="KW-0411">Iron-sulfur</keyword>
<dbReference type="InterPro" id="IPR001041">
    <property type="entry name" value="2Fe-2S_ferredoxin-type"/>
</dbReference>
<dbReference type="GO" id="GO:0003954">
    <property type="term" value="F:NADH dehydrogenase activity"/>
    <property type="evidence" value="ECO:0007669"/>
    <property type="project" value="TreeGrafter"/>
</dbReference>
<dbReference type="SUPFAM" id="SSF53706">
    <property type="entry name" value="Formate dehydrogenase/DMSO reductase, domains 1-3"/>
    <property type="match status" value="1"/>
</dbReference>
<organism evidence="18 19">
    <name type="scientific">SAR86 cluster bacterium</name>
    <dbReference type="NCBI Taxonomy" id="2030880"/>
    <lineage>
        <taxon>Bacteria</taxon>
        <taxon>Pseudomonadati</taxon>
        <taxon>Pseudomonadota</taxon>
        <taxon>Gammaproteobacteria</taxon>
        <taxon>SAR86 cluster</taxon>
    </lineage>
</organism>
<dbReference type="InterPro" id="IPR010228">
    <property type="entry name" value="NADH_UbQ_OxRdtase_Gsu"/>
</dbReference>
<comment type="similarity">
    <text evidence="2 14">Belongs to the complex I 75 kDa subunit family.</text>
</comment>
<proteinExistence type="inferred from homology"/>
<evidence type="ECO:0000259" key="15">
    <source>
        <dbReference type="PROSITE" id="PS51085"/>
    </source>
</evidence>
<dbReference type="GO" id="GO:0042773">
    <property type="term" value="P:ATP synthesis coupled electron transport"/>
    <property type="evidence" value="ECO:0007669"/>
    <property type="project" value="InterPro"/>
</dbReference>
<dbReference type="Pfam" id="PF13510">
    <property type="entry name" value="Fer2_4"/>
    <property type="match status" value="1"/>
</dbReference>
<dbReference type="InterPro" id="IPR036010">
    <property type="entry name" value="2Fe-2S_ferredoxin-like_sf"/>
</dbReference>
<evidence type="ECO:0000313" key="19">
    <source>
        <dbReference type="Proteomes" id="UP000218767"/>
    </source>
</evidence>
<comment type="cofactor">
    <cofactor evidence="1 14">
        <name>[4Fe-4S] cluster</name>
        <dbReference type="ChEBI" id="CHEBI:49883"/>
    </cofactor>
</comment>
<keyword evidence="18" id="KW-0560">Oxidoreductase</keyword>
<dbReference type="GO" id="GO:0016020">
    <property type="term" value="C:membrane"/>
    <property type="evidence" value="ECO:0007669"/>
    <property type="project" value="InterPro"/>
</dbReference>
<dbReference type="PROSITE" id="PS00642">
    <property type="entry name" value="COMPLEX1_75K_2"/>
    <property type="match status" value="1"/>
</dbReference>
<comment type="caution">
    <text evidence="18">The sequence shown here is derived from an EMBL/GenBank/DDBJ whole genome shotgun (WGS) entry which is preliminary data.</text>
</comment>
<dbReference type="SUPFAM" id="SSF54292">
    <property type="entry name" value="2Fe-2S ferredoxin-like"/>
    <property type="match status" value="1"/>
</dbReference>
<reference evidence="19" key="1">
    <citation type="submission" date="2017-08" db="EMBL/GenBank/DDBJ databases">
        <title>A dynamic microbial community with high functional redundancy inhabits the cold, oxic subseafloor aquifer.</title>
        <authorList>
            <person name="Tully B.J."/>
            <person name="Wheat C.G."/>
            <person name="Glazer B.T."/>
            <person name="Huber J.A."/>
        </authorList>
    </citation>
    <scope>NUCLEOTIDE SEQUENCE [LARGE SCALE GENOMIC DNA]</scope>
</reference>
<feature type="domain" description="2Fe-2S ferredoxin-type" evidence="15">
    <location>
        <begin position="1"/>
        <end position="83"/>
    </location>
</feature>
<dbReference type="Gene3D" id="3.40.50.740">
    <property type="match status" value="1"/>
</dbReference>
<dbReference type="Gene3D" id="3.10.20.740">
    <property type="match status" value="1"/>
</dbReference>
<accession>A0A2A4X8K5</accession>
<keyword evidence="11" id="KW-0830">Ubiquinone</keyword>
<dbReference type="InterPro" id="IPR019574">
    <property type="entry name" value="NADH_UbQ_OxRdtase_Gsu_4Fe4S-bd"/>
</dbReference>
<dbReference type="Proteomes" id="UP000218767">
    <property type="component" value="Unassembled WGS sequence"/>
</dbReference>
<evidence type="ECO:0000256" key="10">
    <source>
        <dbReference type="ARBA" id="ARBA00023027"/>
    </source>
</evidence>
<evidence type="ECO:0000259" key="17">
    <source>
        <dbReference type="PROSITE" id="PS51839"/>
    </source>
</evidence>
<evidence type="ECO:0000256" key="14">
    <source>
        <dbReference type="RuleBase" id="RU003525"/>
    </source>
</evidence>
<dbReference type="PROSITE" id="PS51839">
    <property type="entry name" value="4FE4S_HC3"/>
    <property type="match status" value="1"/>
</dbReference>
<protein>
    <recommendedName>
        <fullName evidence="14">NADH-quinone oxidoreductase</fullName>
        <ecNumber evidence="14">7.1.1.-</ecNumber>
    </recommendedName>
</protein>
<evidence type="ECO:0000256" key="12">
    <source>
        <dbReference type="ARBA" id="ARBA00026021"/>
    </source>
</evidence>
<evidence type="ECO:0000256" key="8">
    <source>
        <dbReference type="ARBA" id="ARBA00023004"/>
    </source>
</evidence>
<dbReference type="InterPro" id="IPR006655">
    <property type="entry name" value="Mopterin_OxRdtase_prok_CS"/>
</dbReference>
<dbReference type="Pfam" id="PF04879">
    <property type="entry name" value="Molybdop_Fe4S4"/>
    <property type="match status" value="1"/>
</dbReference>
<gene>
    <name evidence="18" type="ORF">COB20_05750</name>
</gene>
<dbReference type="SUPFAM" id="SSF50692">
    <property type="entry name" value="ADC-like"/>
    <property type="match status" value="1"/>
</dbReference>
<dbReference type="Gene3D" id="3.30.200.210">
    <property type="match status" value="1"/>
</dbReference>
<evidence type="ECO:0000256" key="9">
    <source>
        <dbReference type="ARBA" id="ARBA00023014"/>
    </source>
</evidence>
<keyword evidence="6 14" id="KW-0479">Metal-binding</keyword>
<dbReference type="Pfam" id="PF10588">
    <property type="entry name" value="NADH-G_4Fe-4S_3"/>
    <property type="match status" value="1"/>
</dbReference>
<dbReference type="InterPro" id="IPR006656">
    <property type="entry name" value="Mopterin_OxRdtase"/>
</dbReference>
<evidence type="ECO:0000256" key="11">
    <source>
        <dbReference type="ARBA" id="ARBA00023075"/>
    </source>
</evidence>
<keyword evidence="7 14" id="KW-1278">Translocase</keyword>
<dbReference type="FunFam" id="3.10.20.740:FF:000002">
    <property type="entry name" value="NADH-quinone oxidoreductase"/>
    <property type="match status" value="1"/>
</dbReference>
<dbReference type="SUPFAM" id="SSF54862">
    <property type="entry name" value="4Fe-4S ferredoxins"/>
    <property type="match status" value="1"/>
</dbReference>
<evidence type="ECO:0000256" key="4">
    <source>
        <dbReference type="ARBA" id="ARBA00022714"/>
    </source>
</evidence>
<evidence type="ECO:0000256" key="5">
    <source>
        <dbReference type="ARBA" id="ARBA00022719"/>
    </source>
</evidence>
<dbReference type="PROSITE" id="PS00490">
    <property type="entry name" value="MOLYBDOPTERIN_PROK_2"/>
    <property type="match status" value="1"/>
</dbReference>
<keyword evidence="4 14" id="KW-0001">2Fe-2S</keyword>
<dbReference type="GO" id="GO:0051537">
    <property type="term" value="F:2 iron, 2 sulfur cluster binding"/>
    <property type="evidence" value="ECO:0007669"/>
    <property type="project" value="UniProtKB-UniRule"/>
</dbReference>
<dbReference type="SMART" id="SM00926">
    <property type="entry name" value="Molybdop_Fe4S4"/>
    <property type="match status" value="1"/>
</dbReference>
<dbReference type="Pfam" id="PF00384">
    <property type="entry name" value="Molybdopterin"/>
    <property type="match status" value="1"/>
</dbReference>
<keyword evidence="8 14" id="KW-0408">Iron</keyword>
<dbReference type="PROSITE" id="PS00643">
    <property type="entry name" value="COMPLEX1_75K_3"/>
    <property type="match status" value="1"/>
</dbReference>
<evidence type="ECO:0000256" key="3">
    <source>
        <dbReference type="ARBA" id="ARBA00022485"/>
    </source>
</evidence>
<dbReference type="PROSITE" id="PS00641">
    <property type="entry name" value="COMPLEX1_75K_1"/>
    <property type="match status" value="1"/>
</dbReference>
<dbReference type="PROSITE" id="PS51085">
    <property type="entry name" value="2FE2S_FER_2"/>
    <property type="match status" value="1"/>
</dbReference>
<evidence type="ECO:0000256" key="13">
    <source>
        <dbReference type="ARBA" id="ARBA00047712"/>
    </source>
</evidence>
<feature type="domain" description="4Fe-4S His(Cys)3-ligated-type" evidence="17">
    <location>
        <begin position="83"/>
        <end position="122"/>
    </location>
</feature>
<dbReference type="EMBL" id="NVUL01000023">
    <property type="protein sequence ID" value="PCI78992.1"/>
    <property type="molecule type" value="Genomic_DNA"/>
</dbReference>
<dbReference type="InterPro" id="IPR054351">
    <property type="entry name" value="NADH_UbQ_OxRdtase_ferredoxin"/>
</dbReference>
<dbReference type="GO" id="GO:0048038">
    <property type="term" value="F:quinone binding"/>
    <property type="evidence" value="ECO:0007669"/>
    <property type="project" value="UniProtKB-UniRule"/>
</dbReference>
<keyword evidence="3 14" id="KW-0004">4Fe-4S</keyword>
<dbReference type="InterPro" id="IPR006963">
    <property type="entry name" value="Mopterin_OxRdtase_4Fe-4S_dom"/>
</dbReference>
<dbReference type="CDD" id="cd02771">
    <property type="entry name" value="MopB_NDH-1_NuoG2-N7"/>
    <property type="match status" value="1"/>
</dbReference>
<dbReference type="PROSITE" id="PS51669">
    <property type="entry name" value="4FE4S_MOW_BIS_MGD"/>
    <property type="match status" value="1"/>
</dbReference>
<dbReference type="InterPro" id="IPR000283">
    <property type="entry name" value="NADH_UbQ_OxRdtase_75kDa_su_CS"/>
</dbReference>
<feature type="domain" description="4Fe-4S Mo/W bis-MGD-type" evidence="16">
    <location>
        <begin position="221"/>
        <end position="277"/>
    </location>
</feature>
<evidence type="ECO:0000256" key="1">
    <source>
        <dbReference type="ARBA" id="ARBA00001966"/>
    </source>
</evidence>
<dbReference type="EC" id="7.1.1.-" evidence="14"/>
<keyword evidence="10 14" id="KW-0520">NAD</keyword>
<dbReference type="NCBIfam" id="TIGR01973">
    <property type="entry name" value="NuoG"/>
    <property type="match status" value="1"/>
</dbReference>
<name>A0A2A4X8K5_9GAMM</name>